<dbReference type="Gene3D" id="3.40.50.1000">
    <property type="entry name" value="HAD superfamily/HAD-like"/>
    <property type="match status" value="1"/>
</dbReference>
<feature type="transmembrane region" description="Helical" evidence="20">
    <location>
        <begin position="257"/>
        <end position="279"/>
    </location>
</feature>
<dbReference type="SFLD" id="SFLDG00002">
    <property type="entry name" value="C1.7:_P-type_atpase_like"/>
    <property type="match status" value="1"/>
</dbReference>
<dbReference type="InterPro" id="IPR036163">
    <property type="entry name" value="HMA_dom_sf"/>
</dbReference>
<dbReference type="Gene3D" id="2.70.150.10">
    <property type="entry name" value="Calcium-transporting ATPase, cytoplasmic transduction domain A"/>
    <property type="match status" value="1"/>
</dbReference>
<dbReference type="NCBIfam" id="TIGR01494">
    <property type="entry name" value="ATPase_P-type"/>
    <property type="match status" value="1"/>
</dbReference>
<keyword evidence="18 20" id="KW-0472">Membrane</keyword>
<evidence type="ECO:0000256" key="14">
    <source>
        <dbReference type="ARBA" id="ARBA00022967"/>
    </source>
</evidence>
<dbReference type="InterPro" id="IPR036412">
    <property type="entry name" value="HAD-like_sf"/>
</dbReference>
<evidence type="ECO:0000256" key="19">
    <source>
        <dbReference type="ARBA" id="ARBA00080126"/>
    </source>
</evidence>
<dbReference type="Gene3D" id="3.30.70.100">
    <property type="match status" value="2"/>
</dbReference>
<dbReference type="Pfam" id="PF00122">
    <property type="entry name" value="E1-E2_ATPase"/>
    <property type="match status" value="1"/>
</dbReference>
<keyword evidence="11" id="KW-0187">Copper transport</keyword>
<organism evidence="22 23">
    <name type="scientific">Ambispora gerdemannii</name>
    <dbReference type="NCBI Taxonomy" id="144530"/>
    <lineage>
        <taxon>Eukaryota</taxon>
        <taxon>Fungi</taxon>
        <taxon>Fungi incertae sedis</taxon>
        <taxon>Mucoromycota</taxon>
        <taxon>Glomeromycotina</taxon>
        <taxon>Glomeromycetes</taxon>
        <taxon>Archaeosporales</taxon>
        <taxon>Ambisporaceae</taxon>
        <taxon>Ambispora</taxon>
    </lineage>
</organism>
<dbReference type="SFLD" id="SFLDS00003">
    <property type="entry name" value="Haloacid_Dehalogenase"/>
    <property type="match status" value="1"/>
</dbReference>
<dbReference type="InterPro" id="IPR017969">
    <property type="entry name" value="Heavy-metal-associated_CS"/>
</dbReference>
<dbReference type="Gene3D" id="3.40.1110.10">
    <property type="entry name" value="Calcium-transporting ATPase, cytoplasmic domain N"/>
    <property type="match status" value="2"/>
</dbReference>
<proteinExistence type="inferred from homology"/>
<keyword evidence="5" id="KW-1003">Cell membrane</keyword>
<evidence type="ECO:0000256" key="20">
    <source>
        <dbReference type="RuleBase" id="RU362081"/>
    </source>
</evidence>
<keyword evidence="12 20" id="KW-0067">ATP-binding</keyword>
<dbReference type="InterPro" id="IPR006121">
    <property type="entry name" value="HMA_dom"/>
</dbReference>
<evidence type="ECO:0000256" key="1">
    <source>
        <dbReference type="ARBA" id="ARBA00004651"/>
    </source>
</evidence>
<evidence type="ECO:0000256" key="12">
    <source>
        <dbReference type="ARBA" id="ARBA00022840"/>
    </source>
</evidence>
<keyword evidence="17" id="KW-0406">Ion transport</keyword>
<dbReference type="SUPFAM" id="SSF81653">
    <property type="entry name" value="Calcium ATPase, transduction domain A"/>
    <property type="match status" value="1"/>
</dbReference>
<dbReference type="CDD" id="cd02094">
    <property type="entry name" value="P-type_ATPase_Cu-like"/>
    <property type="match status" value="1"/>
</dbReference>
<evidence type="ECO:0000256" key="11">
    <source>
        <dbReference type="ARBA" id="ARBA00022796"/>
    </source>
</evidence>
<feature type="domain" description="HMA" evidence="21">
    <location>
        <begin position="120"/>
        <end position="186"/>
    </location>
</feature>
<dbReference type="InterPro" id="IPR027256">
    <property type="entry name" value="P-typ_ATPase_IB"/>
</dbReference>
<feature type="transmembrane region" description="Helical" evidence="20">
    <location>
        <begin position="542"/>
        <end position="565"/>
    </location>
</feature>
<evidence type="ECO:0000256" key="9">
    <source>
        <dbReference type="ARBA" id="ARBA00022737"/>
    </source>
</evidence>
<dbReference type="FunFam" id="2.70.150.10:FF:000002">
    <property type="entry name" value="Copper-transporting ATPase 1, putative"/>
    <property type="match status" value="1"/>
</dbReference>
<evidence type="ECO:0000256" key="10">
    <source>
        <dbReference type="ARBA" id="ARBA00022741"/>
    </source>
</evidence>
<dbReference type="InterPro" id="IPR018303">
    <property type="entry name" value="ATPase_P-typ_P_site"/>
</dbReference>
<dbReference type="SFLD" id="SFLDF00027">
    <property type="entry name" value="p-type_atpase"/>
    <property type="match status" value="1"/>
</dbReference>
<dbReference type="InterPro" id="IPR001757">
    <property type="entry name" value="P_typ_ATPase"/>
</dbReference>
<dbReference type="PROSITE" id="PS00154">
    <property type="entry name" value="ATPASE_E1_E2"/>
    <property type="match status" value="1"/>
</dbReference>
<dbReference type="FunFam" id="3.30.70.100:FF:000001">
    <property type="entry name" value="ATPase copper transporting beta"/>
    <property type="match status" value="1"/>
</dbReference>
<evidence type="ECO:0000256" key="2">
    <source>
        <dbReference type="ARBA" id="ARBA00006024"/>
    </source>
</evidence>
<dbReference type="SUPFAM" id="SSF56784">
    <property type="entry name" value="HAD-like"/>
    <property type="match status" value="1"/>
</dbReference>
<evidence type="ECO:0000256" key="8">
    <source>
        <dbReference type="ARBA" id="ARBA00022723"/>
    </source>
</evidence>
<feature type="transmembrane region" description="Helical" evidence="20">
    <location>
        <begin position="216"/>
        <end position="237"/>
    </location>
</feature>
<dbReference type="FunFam" id="3.40.50.1000:FF:000144">
    <property type="entry name" value="copper-transporting ATPase 1 isoform X2"/>
    <property type="match status" value="1"/>
</dbReference>
<evidence type="ECO:0000256" key="17">
    <source>
        <dbReference type="ARBA" id="ARBA00023065"/>
    </source>
</evidence>
<gene>
    <name evidence="22" type="ORF">AGERDE_LOCUS3766</name>
</gene>
<comment type="subcellular location">
    <subcellularLocation>
        <location evidence="1">Cell membrane</location>
        <topology evidence="1">Multi-pass membrane protein</topology>
    </subcellularLocation>
    <subcellularLocation>
        <location evidence="20">Membrane</location>
    </subcellularLocation>
</comment>
<dbReference type="SUPFAM" id="SSF55008">
    <property type="entry name" value="HMA, heavy metal-associated domain"/>
    <property type="match status" value="2"/>
</dbReference>
<keyword evidence="6" id="KW-0597">Phosphoprotein</keyword>
<feature type="transmembrane region" description="Helical" evidence="20">
    <location>
        <begin position="997"/>
        <end position="1016"/>
    </location>
</feature>
<dbReference type="PANTHER" id="PTHR43520:SF8">
    <property type="entry name" value="P-TYPE CU(+) TRANSPORTER"/>
    <property type="match status" value="1"/>
</dbReference>
<dbReference type="PRINTS" id="PR00119">
    <property type="entry name" value="CATATPASE"/>
</dbReference>
<accession>A0A9N8ZGP9</accession>
<dbReference type="Pfam" id="PF00702">
    <property type="entry name" value="Hydrolase"/>
    <property type="match status" value="1"/>
</dbReference>
<feature type="domain" description="HMA" evidence="21">
    <location>
        <begin position="10"/>
        <end position="76"/>
    </location>
</feature>
<evidence type="ECO:0000256" key="6">
    <source>
        <dbReference type="ARBA" id="ARBA00022553"/>
    </source>
</evidence>
<dbReference type="Proteomes" id="UP000789831">
    <property type="component" value="Unassembled WGS sequence"/>
</dbReference>
<dbReference type="PROSITE" id="PS50846">
    <property type="entry name" value="HMA_2"/>
    <property type="match status" value="2"/>
</dbReference>
<dbReference type="InterPro" id="IPR023214">
    <property type="entry name" value="HAD_sf"/>
</dbReference>
<keyword evidence="23" id="KW-1185">Reference proteome</keyword>
<evidence type="ECO:0000256" key="4">
    <source>
        <dbReference type="ARBA" id="ARBA00022448"/>
    </source>
</evidence>
<dbReference type="GO" id="GO:0005507">
    <property type="term" value="F:copper ion binding"/>
    <property type="evidence" value="ECO:0007669"/>
    <property type="project" value="InterPro"/>
</dbReference>
<dbReference type="GO" id="GO:0055070">
    <property type="term" value="P:copper ion homeostasis"/>
    <property type="evidence" value="ECO:0007669"/>
    <property type="project" value="TreeGrafter"/>
</dbReference>
<dbReference type="InterPro" id="IPR023298">
    <property type="entry name" value="ATPase_P-typ_TM_dom_sf"/>
</dbReference>
<dbReference type="InterPro" id="IPR006122">
    <property type="entry name" value="HMA_Cu_ion-bd"/>
</dbReference>
<dbReference type="GO" id="GO:0005886">
    <property type="term" value="C:plasma membrane"/>
    <property type="evidence" value="ECO:0007669"/>
    <property type="project" value="UniProtKB-SubCell"/>
</dbReference>
<keyword evidence="8 20" id="KW-0479">Metal-binding</keyword>
<keyword evidence="16" id="KW-0186">Copper</keyword>
<keyword evidence="9" id="KW-0677">Repeat</keyword>
<dbReference type="Pfam" id="PF00403">
    <property type="entry name" value="HMA"/>
    <property type="match status" value="2"/>
</dbReference>
<keyword evidence="10 20" id="KW-0547">Nucleotide-binding</keyword>
<reference evidence="22" key="1">
    <citation type="submission" date="2021-06" db="EMBL/GenBank/DDBJ databases">
        <authorList>
            <person name="Kallberg Y."/>
            <person name="Tangrot J."/>
            <person name="Rosling A."/>
        </authorList>
    </citation>
    <scope>NUCLEOTIDE SEQUENCE</scope>
    <source>
        <strain evidence="22">MT106</strain>
    </source>
</reference>
<keyword evidence="4" id="KW-0813">Transport</keyword>
<dbReference type="InterPro" id="IPR008250">
    <property type="entry name" value="ATPase_P-typ_transduc_dom_A_sf"/>
</dbReference>
<dbReference type="NCBIfam" id="TIGR00003">
    <property type="entry name" value="copper ion binding protein"/>
    <property type="match status" value="2"/>
</dbReference>
<evidence type="ECO:0000256" key="16">
    <source>
        <dbReference type="ARBA" id="ARBA00023008"/>
    </source>
</evidence>
<protein>
    <recommendedName>
        <fullName evidence="3">P-type Cu(+) transporter</fullName>
        <ecNumber evidence="3">7.2.2.8</ecNumber>
    </recommendedName>
    <alternativeName>
        <fullName evidence="19">Cu(2+)-ATPase</fullName>
    </alternativeName>
</protein>
<dbReference type="GO" id="GO:0043682">
    <property type="term" value="F:P-type divalent copper transporter activity"/>
    <property type="evidence" value="ECO:0007669"/>
    <property type="project" value="TreeGrafter"/>
</dbReference>
<dbReference type="PANTHER" id="PTHR43520">
    <property type="entry name" value="ATP7, ISOFORM B"/>
    <property type="match status" value="1"/>
</dbReference>
<dbReference type="NCBIfam" id="TIGR01525">
    <property type="entry name" value="ATPase-IB_hvy"/>
    <property type="match status" value="1"/>
</dbReference>
<keyword evidence="14" id="KW-1278">Translocase</keyword>
<dbReference type="EC" id="7.2.2.8" evidence="3"/>
<evidence type="ECO:0000256" key="18">
    <source>
        <dbReference type="ARBA" id="ARBA00023136"/>
    </source>
</evidence>
<evidence type="ECO:0000256" key="3">
    <source>
        <dbReference type="ARBA" id="ARBA00012517"/>
    </source>
</evidence>
<comment type="similarity">
    <text evidence="2 20">Belongs to the cation transport ATPase (P-type) (TC 3.A.3) family. Type IB subfamily.</text>
</comment>
<evidence type="ECO:0000313" key="22">
    <source>
        <dbReference type="EMBL" id="CAG8491297.1"/>
    </source>
</evidence>
<evidence type="ECO:0000259" key="21">
    <source>
        <dbReference type="PROSITE" id="PS50846"/>
    </source>
</evidence>
<keyword evidence="15 20" id="KW-1133">Transmembrane helix</keyword>
<dbReference type="InterPro" id="IPR044492">
    <property type="entry name" value="P_typ_ATPase_HD_dom"/>
</dbReference>
<evidence type="ECO:0000256" key="15">
    <source>
        <dbReference type="ARBA" id="ARBA00022989"/>
    </source>
</evidence>
<comment type="caution">
    <text evidence="22">The sequence shown here is derived from an EMBL/GenBank/DDBJ whole genome shotgun (WGS) entry which is preliminary data.</text>
</comment>
<dbReference type="InterPro" id="IPR023299">
    <property type="entry name" value="ATPase_P-typ_cyto_dom_N"/>
</dbReference>
<feature type="transmembrane region" description="Helical" evidence="20">
    <location>
        <begin position="503"/>
        <end position="522"/>
    </location>
</feature>
<feature type="transmembrane region" description="Helical" evidence="20">
    <location>
        <begin position="326"/>
        <end position="344"/>
    </location>
</feature>
<dbReference type="EMBL" id="CAJVPL010000391">
    <property type="protein sequence ID" value="CAG8491297.1"/>
    <property type="molecule type" value="Genomic_DNA"/>
</dbReference>
<keyword evidence="13" id="KW-0460">Magnesium</keyword>
<sequence>MNNYAQKNIVKAKIELSGLSCSSCVRSIEQNLEKLPGVVKIYVNLLLSNATLEFDPTQITLDRITRAIRDAGYKVENVNSGNNNNSSSSLSASLPPQKIPNINITTMPPSTSTHSTLTMANARLEITGMTCASCVSSIQTAIESLDGVENAQVNLLTNEATVKYNQHKIGTRDLVEAITEVGFEAKIIPSTTKNNNLGNTIRERAEREQRRLKGRFLASLWFAIPTFIISMIFMTALPISNNVRMAFMKQLIPGLEVGTLILFLLATPVQFYLGGPFYVKAWKSLYYARVANMDTLVTIGTTIAYVGSIVNVAVPIAYKDDRPRQQFFETSVLLITFILLGRWMEAKVKGKTFETITKLMELQPDKTTLVKFIQNGQTDDSFTEHEIDSDLIQSKLFDHILLDFNLALLDDILKVNAGGRIPCDGEIYRGTTTLDESTITGESIPVSKGVGDIVISATVNQTSTIWIKATRVGTDTTISRIINLVQEAQSSKKAPIEEFADKISHIFVPVVIGIALLVFIVWVGCGGTGRIPSDWLDKDQNYVMFSLFFAISVMVIACPCAMGLASPTAIMVGTGIAAKLGILIKGGGEAIELTNKMDVIAFDKTGTLTFGKPKVIDANFFYPNDPLENARLLMRIIGLVESSSDHPLAKAVFQYTVDQNTIDRNLSTSSYLETVAPVLDLPSNNVTLTAVTEVPGKGLEARVKVNLAPRNFFPASYNPAISDSDSNHDTTSLYYNVFIGNERWLRDHNCMYPSPEIDQEAKNTLRNWKLSGSSIVLVGLRKSSEKKDGLILAQFAVADTPRPDAAKTVAVLKARGIDIWMITGDNPITAKAIAAQIGIENVLAEVSPEMKAEKVKWLQRRGASSDNDSIDKSNVKTKPKISRLQSWRLFKHSKSQQRRRRAVVAMIGDGINDSPALAQSDLPISIASATDVAIESSSIILTRSALSSLVTLITLSNSIIRRIRLNFLWAYLYNILAIPIAAGVFFPAFHFALRPEIAGLAMAASSISVVLSSLWLKNFKEP</sequence>
<dbReference type="AlphaFoldDB" id="A0A9N8ZGP9"/>
<feature type="transmembrane region" description="Helical" evidence="20">
    <location>
        <begin position="291"/>
        <end position="314"/>
    </location>
</feature>
<name>A0A9N8ZGP9_9GLOM</name>
<dbReference type="GO" id="GO:0016887">
    <property type="term" value="F:ATP hydrolysis activity"/>
    <property type="evidence" value="ECO:0007669"/>
    <property type="project" value="InterPro"/>
</dbReference>
<keyword evidence="7 20" id="KW-0812">Transmembrane</keyword>
<dbReference type="FunFam" id="3.30.70.100:FF:000005">
    <property type="entry name" value="Copper-exporting P-type ATPase A"/>
    <property type="match status" value="1"/>
</dbReference>
<dbReference type="SUPFAM" id="SSF81665">
    <property type="entry name" value="Calcium ATPase, transmembrane domain M"/>
    <property type="match status" value="1"/>
</dbReference>
<evidence type="ECO:0000256" key="5">
    <source>
        <dbReference type="ARBA" id="ARBA00022475"/>
    </source>
</evidence>
<dbReference type="PROSITE" id="PS01047">
    <property type="entry name" value="HMA_1"/>
    <property type="match status" value="2"/>
</dbReference>
<dbReference type="OrthoDB" id="432719at2759"/>
<dbReference type="CDD" id="cd00371">
    <property type="entry name" value="HMA"/>
    <property type="match status" value="2"/>
</dbReference>
<dbReference type="GO" id="GO:0005524">
    <property type="term" value="F:ATP binding"/>
    <property type="evidence" value="ECO:0007669"/>
    <property type="project" value="UniProtKB-UniRule"/>
</dbReference>
<feature type="transmembrane region" description="Helical" evidence="20">
    <location>
        <begin position="968"/>
        <end position="991"/>
    </location>
</feature>
<evidence type="ECO:0000313" key="23">
    <source>
        <dbReference type="Proteomes" id="UP000789831"/>
    </source>
</evidence>
<dbReference type="InterPro" id="IPR059000">
    <property type="entry name" value="ATPase_P-type_domA"/>
</dbReference>
<dbReference type="PRINTS" id="PR00942">
    <property type="entry name" value="CUATPASEI"/>
</dbReference>
<dbReference type="GO" id="GO:0140581">
    <property type="term" value="F:P-type monovalent copper transporter activity"/>
    <property type="evidence" value="ECO:0007669"/>
    <property type="project" value="UniProtKB-EC"/>
</dbReference>
<evidence type="ECO:0000256" key="7">
    <source>
        <dbReference type="ARBA" id="ARBA00022692"/>
    </source>
</evidence>
<evidence type="ECO:0000256" key="13">
    <source>
        <dbReference type="ARBA" id="ARBA00022842"/>
    </source>
</evidence>